<keyword evidence="1" id="KW-0645">Protease</keyword>
<comment type="caution">
    <text evidence="1">The sequence shown here is derived from an EMBL/GenBank/DDBJ whole genome shotgun (WGS) entry which is preliminary data.</text>
</comment>
<sequence>MELSIDALKEKFLNMNSDIELIERKLKDEMCKVYEDDINPFLILNDFENIKHELSKINKELDNLYERKKISINYMHRQMQNYNFLLNLENNLDIASKQFSNYHNSEIILNNFFYDNIKKFLLHINYDEIKELIQLDNQQKYLDNKEVNSNSQLSGRYNETVNGKNLPTNCANFKYSVNSGELKENKNKILNNDTTTNDNKLGKIGKTNNKNAGDTDYLFNPIDDATFQSVPALIRRRAKLDDINVIYKALYDMALKKGSCLPVEKSELTQMNLQVFGQTGEAKIATLRYLKIIEVTNKTGTVKLLNCAGIQSLCNTSTILEMIYFLLYLFFILVKNNNKTQAKKSLKKTNILTYIHFSNTNFINGKIIKRKKLYNSFQKDDNDLAINGNEREHVLTSSSDALGNKLEKRTSSDKVKVTRGIGTNIGYENAENYVINSEQVIIDRSEEVGDEHVRKMNRKKTIIIEEGKKNRKKKKSYEKVENLISCSDNIKDIKKDVKLFFFKKRIIYLTEEINKKTTDELISQLLYLDNINNNDIKIYINSPGGSINEGLAILDIFNYIKSDIQTISFGLVASMASVILASGKKGKRKSLPNCRIMIHQPLGNAFGHPHDIEIQTKEILYLKKLLYSYLSKFTDQTIETIEKHSERDYYMNALEAKNYGIVDEVIETKLPHPYFSEISKEKE</sequence>
<evidence type="ECO:0000313" key="2">
    <source>
        <dbReference type="Proteomes" id="UP001056978"/>
    </source>
</evidence>
<keyword evidence="2" id="KW-1185">Reference proteome</keyword>
<dbReference type="Proteomes" id="UP001056978">
    <property type="component" value="Chromosome 8"/>
</dbReference>
<keyword evidence="1" id="KW-0378">Hydrolase</keyword>
<gene>
    <name evidence="1" type="ORF">MKS88_002520</name>
</gene>
<protein>
    <submittedName>
        <fullName evidence="1">ATP-dependent Clp protease proteolytic subunit</fullName>
    </submittedName>
</protein>
<proteinExistence type="predicted"/>
<evidence type="ECO:0000313" key="1">
    <source>
        <dbReference type="EMBL" id="KAI4839008.1"/>
    </source>
</evidence>
<organism evidence="1 2">
    <name type="scientific">Plasmodium brasilianum</name>
    <dbReference type="NCBI Taxonomy" id="5824"/>
    <lineage>
        <taxon>Eukaryota</taxon>
        <taxon>Sar</taxon>
        <taxon>Alveolata</taxon>
        <taxon>Apicomplexa</taxon>
        <taxon>Aconoidasida</taxon>
        <taxon>Haemosporida</taxon>
        <taxon>Plasmodiidae</taxon>
        <taxon>Plasmodium</taxon>
        <taxon>Plasmodium (Plasmodium)</taxon>
    </lineage>
</organism>
<dbReference type="EMBL" id="CM043776">
    <property type="protein sequence ID" value="KAI4839008.1"/>
    <property type="molecule type" value="Genomic_DNA"/>
</dbReference>
<reference evidence="1" key="1">
    <citation type="submission" date="2022-06" db="EMBL/GenBank/DDBJ databases">
        <title>The First Complete Genome of the Simian Malaria Parasite Plasmodium brasilianum.</title>
        <authorList>
            <person name="Bajic M."/>
            <person name="Ravishankar S."/>
        </authorList>
    </citation>
    <scope>NUCLEOTIDE SEQUENCE</scope>
    <source>
        <strain evidence="1">Bolivian I</strain>
    </source>
</reference>
<name>A0ACB9YCR8_PLABR</name>
<accession>A0ACB9YCR8</accession>